<evidence type="ECO:0000313" key="1">
    <source>
        <dbReference type="EnsemblPlants" id="AET1Gv20380300.20"/>
    </source>
</evidence>
<evidence type="ECO:0000313" key="2">
    <source>
        <dbReference type="Proteomes" id="UP000015105"/>
    </source>
</evidence>
<reference evidence="2" key="1">
    <citation type="journal article" date="2014" name="Science">
        <title>Ancient hybridizations among the ancestral genomes of bread wheat.</title>
        <authorList>
            <consortium name="International Wheat Genome Sequencing Consortium,"/>
            <person name="Marcussen T."/>
            <person name="Sandve S.R."/>
            <person name="Heier L."/>
            <person name="Spannagl M."/>
            <person name="Pfeifer M."/>
            <person name="Jakobsen K.S."/>
            <person name="Wulff B.B."/>
            <person name="Steuernagel B."/>
            <person name="Mayer K.F."/>
            <person name="Olsen O.A."/>
        </authorList>
    </citation>
    <scope>NUCLEOTIDE SEQUENCE [LARGE SCALE GENOMIC DNA]</scope>
    <source>
        <strain evidence="2">cv. AL8/78</strain>
    </source>
</reference>
<protein>
    <recommendedName>
        <fullName evidence="3">Response regulatory domain-containing protein</fullName>
    </recommendedName>
</protein>
<dbReference type="Gramene" id="AET1Gv20380300.20">
    <property type="protein sequence ID" value="AET1Gv20380300.20"/>
    <property type="gene ID" value="AET1Gv20380300"/>
</dbReference>
<reference evidence="1" key="5">
    <citation type="journal article" date="2021" name="G3 (Bethesda)">
        <title>Aegilops tauschii genome assembly Aet v5.0 features greater sequence contiguity and improved annotation.</title>
        <authorList>
            <person name="Wang L."/>
            <person name="Zhu T."/>
            <person name="Rodriguez J.C."/>
            <person name="Deal K.R."/>
            <person name="Dubcovsky J."/>
            <person name="McGuire P.E."/>
            <person name="Lux T."/>
            <person name="Spannagl M."/>
            <person name="Mayer K.F.X."/>
            <person name="Baldrich P."/>
            <person name="Meyers B.C."/>
            <person name="Huo N."/>
            <person name="Gu Y.Q."/>
            <person name="Zhou H."/>
            <person name="Devos K.M."/>
            <person name="Bennetzen J.L."/>
            <person name="Unver T."/>
            <person name="Budak H."/>
            <person name="Gulick P.J."/>
            <person name="Galiba G."/>
            <person name="Kalapos B."/>
            <person name="Nelson D.R."/>
            <person name="Li P."/>
            <person name="You F.M."/>
            <person name="Luo M.C."/>
            <person name="Dvorak J."/>
        </authorList>
    </citation>
    <scope>NUCLEOTIDE SEQUENCE [LARGE SCALE GENOMIC DNA]</scope>
    <source>
        <strain evidence="1">cv. AL8/78</strain>
    </source>
</reference>
<reference evidence="1" key="3">
    <citation type="journal article" date="2017" name="Nature">
        <title>Genome sequence of the progenitor of the wheat D genome Aegilops tauschii.</title>
        <authorList>
            <person name="Luo M.C."/>
            <person name="Gu Y.Q."/>
            <person name="Puiu D."/>
            <person name="Wang H."/>
            <person name="Twardziok S.O."/>
            <person name="Deal K.R."/>
            <person name="Huo N."/>
            <person name="Zhu T."/>
            <person name="Wang L."/>
            <person name="Wang Y."/>
            <person name="McGuire P.E."/>
            <person name="Liu S."/>
            <person name="Long H."/>
            <person name="Ramasamy R.K."/>
            <person name="Rodriguez J.C."/>
            <person name="Van S.L."/>
            <person name="Yuan L."/>
            <person name="Wang Z."/>
            <person name="Xia Z."/>
            <person name="Xiao L."/>
            <person name="Anderson O.D."/>
            <person name="Ouyang S."/>
            <person name="Liang Y."/>
            <person name="Zimin A.V."/>
            <person name="Pertea G."/>
            <person name="Qi P."/>
            <person name="Bennetzen J.L."/>
            <person name="Dai X."/>
            <person name="Dawson M.W."/>
            <person name="Muller H.G."/>
            <person name="Kugler K."/>
            <person name="Rivarola-Duarte L."/>
            <person name="Spannagl M."/>
            <person name="Mayer K.F.X."/>
            <person name="Lu F.H."/>
            <person name="Bevan M.W."/>
            <person name="Leroy P."/>
            <person name="Li P."/>
            <person name="You F.M."/>
            <person name="Sun Q."/>
            <person name="Liu Z."/>
            <person name="Lyons E."/>
            <person name="Wicker T."/>
            <person name="Salzberg S.L."/>
            <person name="Devos K.M."/>
            <person name="Dvorak J."/>
        </authorList>
    </citation>
    <scope>NUCLEOTIDE SEQUENCE [LARGE SCALE GENOMIC DNA]</scope>
    <source>
        <strain evidence="1">cv. AL8/78</strain>
    </source>
</reference>
<dbReference type="Proteomes" id="UP000015105">
    <property type="component" value="Chromosome 1D"/>
</dbReference>
<organism evidence="1 2">
    <name type="scientific">Aegilops tauschii subsp. strangulata</name>
    <name type="common">Goatgrass</name>
    <dbReference type="NCBI Taxonomy" id="200361"/>
    <lineage>
        <taxon>Eukaryota</taxon>
        <taxon>Viridiplantae</taxon>
        <taxon>Streptophyta</taxon>
        <taxon>Embryophyta</taxon>
        <taxon>Tracheophyta</taxon>
        <taxon>Spermatophyta</taxon>
        <taxon>Magnoliopsida</taxon>
        <taxon>Liliopsida</taxon>
        <taxon>Poales</taxon>
        <taxon>Poaceae</taxon>
        <taxon>BOP clade</taxon>
        <taxon>Pooideae</taxon>
        <taxon>Triticodae</taxon>
        <taxon>Triticeae</taxon>
        <taxon>Triticinae</taxon>
        <taxon>Aegilops</taxon>
    </lineage>
</organism>
<reference evidence="1" key="4">
    <citation type="submission" date="2019-03" db="UniProtKB">
        <authorList>
            <consortium name="EnsemblPlants"/>
        </authorList>
    </citation>
    <scope>IDENTIFICATION</scope>
</reference>
<dbReference type="EnsemblPlants" id="AET1Gv20380300.20">
    <property type="protein sequence ID" value="AET1Gv20380300.20"/>
    <property type="gene ID" value="AET1Gv20380300"/>
</dbReference>
<reference evidence="2" key="2">
    <citation type="journal article" date="2017" name="Nat. Plants">
        <title>The Aegilops tauschii genome reveals multiple impacts of transposons.</title>
        <authorList>
            <person name="Zhao G."/>
            <person name="Zou C."/>
            <person name="Li K."/>
            <person name="Wang K."/>
            <person name="Li T."/>
            <person name="Gao L."/>
            <person name="Zhang X."/>
            <person name="Wang H."/>
            <person name="Yang Z."/>
            <person name="Liu X."/>
            <person name="Jiang W."/>
            <person name="Mao L."/>
            <person name="Kong X."/>
            <person name="Jiao Y."/>
            <person name="Jia J."/>
        </authorList>
    </citation>
    <scope>NUCLEOTIDE SEQUENCE [LARGE SCALE GENOMIC DNA]</scope>
    <source>
        <strain evidence="2">cv. AL8/78</strain>
    </source>
</reference>
<name>A0A452YDF3_AEGTS</name>
<accession>A0A452YDF3</accession>
<keyword evidence="2" id="KW-1185">Reference proteome</keyword>
<dbReference type="AlphaFoldDB" id="A0A452YDF3"/>
<sequence>MLLAAIMMEARKGLMKRERERDQLPVGMQALAVDDDPVCLKVLMVLLRCCQYHESGPGGTSKCYWKCDEENYFSMHRIME</sequence>
<evidence type="ECO:0008006" key="3">
    <source>
        <dbReference type="Google" id="ProtNLM"/>
    </source>
</evidence>
<proteinExistence type="predicted"/>